<dbReference type="Proteomes" id="UP001595973">
    <property type="component" value="Unassembled WGS sequence"/>
</dbReference>
<evidence type="ECO:0000313" key="2">
    <source>
        <dbReference type="Proteomes" id="UP001595973"/>
    </source>
</evidence>
<organism evidence="1 2">
    <name type="scientific">Seohaeicola nanhaiensis</name>
    <dbReference type="NCBI Taxonomy" id="1387282"/>
    <lineage>
        <taxon>Bacteria</taxon>
        <taxon>Pseudomonadati</taxon>
        <taxon>Pseudomonadota</taxon>
        <taxon>Alphaproteobacteria</taxon>
        <taxon>Rhodobacterales</taxon>
        <taxon>Roseobacteraceae</taxon>
        <taxon>Seohaeicola</taxon>
    </lineage>
</organism>
<comment type="caution">
    <text evidence="1">The sequence shown here is derived from an EMBL/GenBank/DDBJ whole genome shotgun (WGS) entry which is preliminary data.</text>
</comment>
<protein>
    <submittedName>
        <fullName evidence="1">Uncharacterized protein</fullName>
    </submittedName>
</protein>
<keyword evidence="2" id="KW-1185">Reference proteome</keyword>
<gene>
    <name evidence="1" type="ORF">ACFO5X_22515</name>
</gene>
<accession>A0ABV9KML8</accession>
<name>A0ABV9KML8_9RHOB</name>
<proteinExistence type="predicted"/>
<dbReference type="RefSeq" id="WP_380721784.1">
    <property type="nucleotide sequence ID" value="NZ_JBHSGI010000033.1"/>
</dbReference>
<dbReference type="EMBL" id="JBHSGI010000033">
    <property type="protein sequence ID" value="MFC4671343.1"/>
    <property type="molecule type" value="Genomic_DNA"/>
</dbReference>
<evidence type="ECO:0000313" key="1">
    <source>
        <dbReference type="EMBL" id="MFC4671343.1"/>
    </source>
</evidence>
<reference evidence="2" key="1">
    <citation type="journal article" date="2019" name="Int. J. Syst. Evol. Microbiol.">
        <title>The Global Catalogue of Microorganisms (GCM) 10K type strain sequencing project: providing services to taxonomists for standard genome sequencing and annotation.</title>
        <authorList>
            <consortium name="The Broad Institute Genomics Platform"/>
            <consortium name="The Broad Institute Genome Sequencing Center for Infectious Disease"/>
            <person name="Wu L."/>
            <person name="Ma J."/>
        </authorList>
    </citation>
    <scope>NUCLEOTIDE SEQUENCE [LARGE SCALE GENOMIC DNA]</scope>
    <source>
        <strain evidence="2">CGMCC 4.7283</strain>
    </source>
</reference>
<sequence length="71" mass="8259">MEELHFNCPAYLAQRFWLMCAERRETPGAVLREFMLTEISKTDAAFEFDLRAITGFDAWAIREGKQSASRK</sequence>